<dbReference type="InterPro" id="IPR001387">
    <property type="entry name" value="Cro/C1-type_HTH"/>
</dbReference>
<keyword evidence="1" id="KW-0645">Protease</keyword>
<keyword evidence="2" id="KW-0378">Hydrolase</keyword>
<dbReference type="SUPFAM" id="SSF51306">
    <property type="entry name" value="LexA/Signal peptidase"/>
    <property type="match status" value="1"/>
</dbReference>
<dbReference type="GO" id="GO:0016020">
    <property type="term" value="C:membrane"/>
    <property type="evidence" value="ECO:0007669"/>
    <property type="project" value="InterPro"/>
</dbReference>
<dbReference type="AlphaFoldDB" id="A0A7H4MW44"/>
<dbReference type="InterPro" id="IPR015927">
    <property type="entry name" value="Peptidase_S24_S26A/B/C"/>
</dbReference>
<keyword evidence="5" id="KW-0804">Transcription</keyword>
<evidence type="ECO:0000256" key="2">
    <source>
        <dbReference type="ARBA" id="ARBA00022801"/>
    </source>
</evidence>
<accession>A0A7H4MW44</accession>
<organism evidence="7 8">
    <name type="scientific">Klebsiella michiganensis</name>
    <dbReference type="NCBI Taxonomy" id="1134687"/>
    <lineage>
        <taxon>Bacteria</taxon>
        <taxon>Pseudomonadati</taxon>
        <taxon>Pseudomonadota</taxon>
        <taxon>Gammaproteobacteria</taxon>
        <taxon>Enterobacterales</taxon>
        <taxon>Enterobacteriaceae</taxon>
        <taxon>Klebsiella/Raoultella group</taxon>
        <taxon>Klebsiella</taxon>
    </lineage>
</organism>
<gene>
    <name evidence="7" type="ORF">NCTC11694_06916</name>
</gene>
<evidence type="ECO:0000313" key="7">
    <source>
        <dbReference type="EMBL" id="STT07307.1"/>
    </source>
</evidence>
<dbReference type="EMBL" id="UGJR01000006">
    <property type="protein sequence ID" value="STT07307.1"/>
    <property type="molecule type" value="Genomic_DNA"/>
</dbReference>
<comment type="caution">
    <text evidence="7">The sequence shown here is derived from an EMBL/GenBank/DDBJ whole genome shotgun (WGS) entry which is preliminary data.</text>
</comment>
<evidence type="ECO:0000256" key="3">
    <source>
        <dbReference type="ARBA" id="ARBA00023015"/>
    </source>
</evidence>
<dbReference type="CDD" id="cd06529">
    <property type="entry name" value="S24_LexA-like"/>
    <property type="match status" value="1"/>
</dbReference>
<keyword evidence="3" id="KW-0805">Transcription regulation</keyword>
<dbReference type="Gene3D" id="2.10.109.10">
    <property type="entry name" value="Umud Fragment, subunit A"/>
    <property type="match status" value="1"/>
</dbReference>
<evidence type="ECO:0000256" key="1">
    <source>
        <dbReference type="ARBA" id="ARBA00022670"/>
    </source>
</evidence>
<dbReference type="Gene3D" id="1.10.260.40">
    <property type="entry name" value="lambda repressor-like DNA-binding domains"/>
    <property type="match status" value="1"/>
</dbReference>
<keyword evidence="4" id="KW-0238">DNA-binding</keyword>
<dbReference type="GO" id="GO:0003677">
    <property type="term" value="F:DNA binding"/>
    <property type="evidence" value="ECO:0007669"/>
    <property type="project" value="UniProtKB-KW"/>
</dbReference>
<protein>
    <submittedName>
        <fullName evidence="7">Putative phage repressor protein CI</fullName>
    </submittedName>
</protein>
<dbReference type="Pfam" id="PF00717">
    <property type="entry name" value="Peptidase_S24"/>
    <property type="match status" value="1"/>
</dbReference>
<dbReference type="Proteomes" id="UP000255050">
    <property type="component" value="Unassembled WGS sequence"/>
</dbReference>
<feature type="domain" description="HTH cro/C1-type" evidence="6">
    <location>
        <begin position="43"/>
        <end position="78"/>
    </location>
</feature>
<dbReference type="GO" id="GO:0006508">
    <property type="term" value="P:proteolysis"/>
    <property type="evidence" value="ECO:0007669"/>
    <property type="project" value="UniProtKB-KW"/>
</dbReference>
<dbReference type="InterPro" id="IPR039418">
    <property type="entry name" value="LexA-like"/>
</dbReference>
<dbReference type="CDD" id="cd00093">
    <property type="entry name" value="HTH_XRE"/>
    <property type="match status" value="1"/>
</dbReference>
<dbReference type="PROSITE" id="PS00501">
    <property type="entry name" value="SPASE_I_1"/>
    <property type="match status" value="1"/>
</dbReference>
<evidence type="ECO:0000256" key="4">
    <source>
        <dbReference type="ARBA" id="ARBA00023125"/>
    </source>
</evidence>
<dbReference type="PANTHER" id="PTHR40661">
    <property type="match status" value="1"/>
</dbReference>
<evidence type="ECO:0000259" key="6">
    <source>
        <dbReference type="PROSITE" id="PS50943"/>
    </source>
</evidence>
<sequence length="244" mass="27270">MVKRDETKEAFTARLINVCQQAGITGRGRNKKIADLLNKAGVDVTTPGVWKWFNGQAKPDSLKIVALSKLFGVRAEWLEYGVGEPTASGEVLQMIKGSSDDVYRVEVLDLTVSAGPGNYMISDYVEVLYAIEFTTEHARVLFGNREPADVKVMTVNGDSMAPTLVSGDRLFVDVSVRHFQTDGVYSFVYGKTFHVKRLQMQGDKLAVLSDNPAYEKWYISEDTQDNLYVMGKALIHESIKYNRL</sequence>
<proteinExistence type="predicted"/>
<dbReference type="InterPro" id="IPR019756">
    <property type="entry name" value="Pept_S26A_signal_pept_1_Ser-AS"/>
</dbReference>
<dbReference type="GO" id="GO:0004252">
    <property type="term" value="F:serine-type endopeptidase activity"/>
    <property type="evidence" value="ECO:0007669"/>
    <property type="project" value="InterPro"/>
</dbReference>
<name>A0A7H4MW44_9ENTR</name>
<evidence type="ECO:0000256" key="5">
    <source>
        <dbReference type="ARBA" id="ARBA00023163"/>
    </source>
</evidence>
<dbReference type="PANTHER" id="PTHR40661:SF3">
    <property type="entry name" value="FELS-1 PROPHAGE TRANSCRIPTIONAL REGULATOR"/>
    <property type="match status" value="1"/>
</dbReference>
<evidence type="ECO:0000313" key="8">
    <source>
        <dbReference type="Proteomes" id="UP000255050"/>
    </source>
</evidence>
<reference evidence="7 8" key="1">
    <citation type="submission" date="2018-06" db="EMBL/GenBank/DDBJ databases">
        <authorList>
            <consortium name="Pathogen Informatics"/>
            <person name="Doyle S."/>
        </authorList>
    </citation>
    <scope>NUCLEOTIDE SEQUENCE [LARGE SCALE GENOMIC DNA]</scope>
    <source>
        <strain evidence="7 8">NCTC11694</strain>
    </source>
</reference>
<dbReference type="PROSITE" id="PS50943">
    <property type="entry name" value="HTH_CROC1"/>
    <property type="match status" value="1"/>
</dbReference>
<dbReference type="InterPro" id="IPR010982">
    <property type="entry name" value="Lambda_DNA-bd_dom_sf"/>
</dbReference>
<dbReference type="InterPro" id="IPR036286">
    <property type="entry name" value="LexA/Signal_pep-like_sf"/>
</dbReference>